<evidence type="ECO:0000313" key="2">
    <source>
        <dbReference type="EMBL" id="KAH7049457.1"/>
    </source>
</evidence>
<protein>
    <submittedName>
        <fullName evidence="2">Uncharacterized protein</fullName>
    </submittedName>
</protein>
<organism evidence="2 3">
    <name type="scientific">Macrophomina phaseolina</name>
    <dbReference type="NCBI Taxonomy" id="35725"/>
    <lineage>
        <taxon>Eukaryota</taxon>
        <taxon>Fungi</taxon>
        <taxon>Dikarya</taxon>
        <taxon>Ascomycota</taxon>
        <taxon>Pezizomycotina</taxon>
        <taxon>Dothideomycetes</taxon>
        <taxon>Dothideomycetes incertae sedis</taxon>
        <taxon>Botryosphaeriales</taxon>
        <taxon>Botryosphaeriaceae</taxon>
        <taxon>Macrophomina</taxon>
    </lineage>
</organism>
<evidence type="ECO:0000256" key="1">
    <source>
        <dbReference type="SAM" id="MobiDB-lite"/>
    </source>
</evidence>
<reference evidence="2 3" key="1">
    <citation type="journal article" date="2021" name="Nat. Commun.">
        <title>Genetic determinants of endophytism in the Arabidopsis root mycobiome.</title>
        <authorList>
            <person name="Mesny F."/>
            <person name="Miyauchi S."/>
            <person name="Thiergart T."/>
            <person name="Pickel B."/>
            <person name="Atanasova L."/>
            <person name="Karlsson M."/>
            <person name="Huettel B."/>
            <person name="Barry K.W."/>
            <person name="Haridas S."/>
            <person name="Chen C."/>
            <person name="Bauer D."/>
            <person name="Andreopoulos W."/>
            <person name="Pangilinan J."/>
            <person name="LaButti K."/>
            <person name="Riley R."/>
            <person name="Lipzen A."/>
            <person name="Clum A."/>
            <person name="Drula E."/>
            <person name="Henrissat B."/>
            <person name="Kohler A."/>
            <person name="Grigoriev I.V."/>
            <person name="Martin F.M."/>
            <person name="Hacquard S."/>
        </authorList>
    </citation>
    <scope>NUCLEOTIDE SEQUENCE [LARGE SCALE GENOMIC DNA]</scope>
    <source>
        <strain evidence="2 3">MPI-SDFR-AT-0080</strain>
    </source>
</reference>
<feature type="compositionally biased region" description="Low complexity" evidence="1">
    <location>
        <begin position="7"/>
        <end position="19"/>
    </location>
</feature>
<comment type="caution">
    <text evidence="2">The sequence shown here is derived from an EMBL/GenBank/DDBJ whole genome shotgun (WGS) entry which is preliminary data.</text>
</comment>
<keyword evidence="3" id="KW-1185">Reference proteome</keyword>
<proteinExistence type="predicted"/>
<feature type="compositionally biased region" description="Polar residues" evidence="1">
    <location>
        <begin position="39"/>
        <end position="59"/>
    </location>
</feature>
<sequence length="278" mass="30768">MGHPNDFHQASSSAAAAFDYPPPPPYTQSASASTPYQPDCSNKNNTYMSQSTTTASTPTKFPPALNIYLQWKFTRTFHLGPSGDQKLYACAPREHLTTRLRTITLYDGPDAETSPVLATIETRSWTGREYFVTIPREGVTERMGATSGWHMHRSAWFGVEVGGEEKRRREEFEWRRSRGGEVKDLGGRLSYGWKLVRLASEADHGAVEGERGYASDGKEVVAVMAHNASLTLTKGCKIEFMGSGLTGVLGERWEIMAVLTAVQLWQRDLQETNVASAA</sequence>
<evidence type="ECO:0000313" key="3">
    <source>
        <dbReference type="Proteomes" id="UP000774617"/>
    </source>
</evidence>
<name>A0ABQ8GA82_9PEZI</name>
<dbReference type="Proteomes" id="UP000774617">
    <property type="component" value="Unassembled WGS sequence"/>
</dbReference>
<feature type="region of interest" description="Disordered" evidence="1">
    <location>
        <begin position="1"/>
        <end position="59"/>
    </location>
</feature>
<dbReference type="EMBL" id="JAGTJR010000014">
    <property type="protein sequence ID" value="KAH7049457.1"/>
    <property type="molecule type" value="Genomic_DNA"/>
</dbReference>
<accession>A0ABQ8GA82</accession>
<gene>
    <name evidence="2" type="ORF">B0J12DRAFT_665271</name>
</gene>